<dbReference type="Gene3D" id="3.40.50.1820">
    <property type="entry name" value="alpha/beta hydrolase"/>
    <property type="match status" value="1"/>
</dbReference>
<dbReference type="SUPFAM" id="SSF53474">
    <property type="entry name" value="alpha/beta-Hydrolases"/>
    <property type="match status" value="1"/>
</dbReference>
<feature type="domain" description="AB hydrolase-1" evidence="2">
    <location>
        <begin position="25"/>
        <end position="242"/>
    </location>
</feature>
<dbReference type="RefSeq" id="WP_190019919.1">
    <property type="nucleotide sequence ID" value="NZ_BMUT01000001.1"/>
</dbReference>
<evidence type="ECO:0000256" key="1">
    <source>
        <dbReference type="SAM" id="MobiDB-lite"/>
    </source>
</evidence>
<dbReference type="Proteomes" id="UP000659223">
    <property type="component" value="Unassembled WGS sequence"/>
</dbReference>
<gene>
    <name evidence="3" type="ORF">GCM10010324_05570</name>
</gene>
<feature type="region of interest" description="Disordered" evidence="1">
    <location>
        <begin position="258"/>
        <end position="283"/>
    </location>
</feature>
<dbReference type="PANTHER" id="PTHR43194:SF2">
    <property type="entry name" value="PEROXISOMAL MEMBRANE PROTEIN LPX1"/>
    <property type="match status" value="1"/>
</dbReference>
<dbReference type="EMBL" id="BMUT01000001">
    <property type="protein sequence ID" value="GGX63679.1"/>
    <property type="molecule type" value="Genomic_DNA"/>
</dbReference>
<evidence type="ECO:0000313" key="3">
    <source>
        <dbReference type="EMBL" id="GGX63679.1"/>
    </source>
</evidence>
<evidence type="ECO:0000313" key="4">
    <source>
        <dbReference type="Proteomes" id="UP000659223"/>
    </source>
</evidence>
<keyword evidence="3" id="KW-0378">Hydrolase</keyword>
<name>A0ABQ2Y485_9ACTN</name>
<dbReference type="GO" id="GO:0016787">
    <property type="term" value="F:hydrolase activity"/>
    <property type="evidence" value="ECO:0007669"/>
    <property type="project" value="UniProtKB-KW"/>
</dbReference>
<keyword evidence="4" id="KW-1185">Reference proteome</keyword>
<dbReference type="InterPro" id="IPR000073">
    <property type="entry name" value="AB_hydrolase_1"/>
</dbReference>
<organism evidence="3 4">
    <name type="scientific">Streptomyces hiroshimensis</name>
    <dbReference type="NCBI Taxonomy" id="66424"/>
    <lineage>
        <taxon>Bacteria</taxon>
        <taxon>Bacillati</taxon>
        <taxon>Actinomycetota</taxon>
        <taxon>Actinomycetes</taxon>
        <taxon>Kitasatosporales</taxon>
        <taxon>Streptomycetaceae</taxon>
        <taxon>Streptomyces</taxon>
    </lineage>
</organism>
<protein>
    <submittedName>
        <fullName evidence="3">Hydrolase</fullName>
    </submittedName>
</protein>
<comment type="caution">
    <text evidence="3">The sequence shown here is derived from an EMBL/GenBank/DDBJ whole genome shotgun (WGS) entry which is preliminary data.</text>
</comment>
<evidence type="ECO:0000259" key="2">
    <source>
        <dbReference type="Pfam" id="PF12697"/>
    </source>
</evidence>
<dbReference type="Pfam" id="PF12697">
    <property type="entry name" value="Abhydrolase_6"/>
    <property type="match status" value="1"/>
</dbReference>
<proteinExistence type="predicted"/>
<reference evidence="4" key="1">
    <citation type="journal article" date="2019" name="Int. J. Syst. Evol. Microbiol.">
        <title>The Global Catalogue of Microorganisms (GCM) 10K type strain sequencing project: providing services to taxonomists for standard genome sequencing and annotation.</title>
        <authorList>
            <consortium name="The Broad Institute Genomics Platform"/>
            <consortium name="The Broad Institute Genome Sequencing Center for Infectious Disease"/>
            <person name="Wu L."/>
            <person name="Ma J."/>
        </authorList>
    </citation>
    <scope>NUCLEOTIDE SEQUENCE [LARGE SCALE GENOMIC DNA]</scope>
    <source>
        <strain evidence="4">JCM 4586</strain>
    </source>
</reference>
<dbReference type="InterPro" id="IPR050228">
    <property type="entry name" value="Carboxylesterase_BioH"/>
</dbReference>
<dbReference type="PANTHER" id="PTHR43194">
    <property type="entry name" value="HYDROLASE ALPHA/BETA FOLD FAMILY"/>
    <property type="match status" value="1"/>
</dbReference>
<accession>A0ABQ2Y485</accession>
<dbReference type="InterPro" id="IPR029058">
    <property type="entry name" value="AB_hydrolase_fold"/>
</dbReference>
<sequence>MPTIEISRGPVEYTALEGDPEAAPLVLLHEGLGCIAMWRRFPARLAAATGRRTLVFSRHGHGSSGPAPQERTPHSLHEEARDVLPELLARLGIHRPVLVGHSEGASIALLHAAAHPVEAVVAIAPHLFAEPQTLRGVAAARASHASGPLAKELAFYHQDPLTVFRRWSGLWLSDAFRGWDIEGDLAGATAPVLLVQGDGDPYGTFAHLDAAERGLGGPVQRLELAGCGHAPHLERPDDVVDAVHSFLSTSFLGTSLLTTTSGPSRTARPTGPAGQPSRQETRP</sequence>